<evidence type="ECO:0000313" key="7">
    <source>
        <dbReference type="EMBL" id="SDH38857.1"/>
    </source>
</evidence>
<keyword evidence="3 5" id="KW-1133">Transmembrane helix</keyword>
<dbReference type="STRING" id="645274.SAMN04487901_1257"/>
<evidence type="ECO:0000256" key="5">
    <source>
        <dbReference type="SAM" id="Phobius"/>
    </source>
</evidence>
<keyword evidence="8" id="KW-1185">Reference proteome</keyword>
<dbReference type="GO" id="GO:0090313">
    <property type="term" value="P:regulation of protein targeting to membrane"/>
    <property type="evidence" value="ECO:0007669"/>
    <property type="project" value="TreeGrafter"/>
</dbReference>
<dbReference type="Proteomes" id="UP000198779">
    <property type="component" value="Unassembled WGS sequence"/>
</dbReference>
<dbReference type="GO" id="GO:0009306">
    <property type="term" value="P:protein secretion"/>
    <property type="evidence" value="ECO:0007669"/>
    <property type="project" value="InterPro"/>
</dbReference>
<sequence length="1448" mass="160920">MKHITNWTVWSLMALYGLIFVLIHLPFIQHFLGQQIADILSEKIGTDVKIERVELGFPNRVILDDMLILDQQQEEMLRVGRLTAKIEFMPLTYGRISISSAQVFGTHANLYKTDSLATPNFQFVLDSLASKDNDEPSNINLRINSLIIRHSSIAYNQRDVPLTPQVFNPRHLKVSDISAHIILKEFQSDSLNANIKRLTFKEQSGLKINRLSLAVEANDHQAELKDFRLQMPHSAVTIDAIHATYDKEHIAETIQYETVVNASALTPADITCLLPALKEFPQTFSIHTSLKGIGSNFECSNLTVTTSDKSFELQGKGFMRNNTWAFSTPGLHISQAFISQCKQAFDGLPDELTRLGDIHLDGNVSKDDAGTIRTNADIRSDVGNIVLAFSMNKDEQFDGHLDTESVLLGKILDNDELGTLATNISIRGCKDSFTAEGNIPLIEYKSYPYHNININGTYHHGDIAGSLKVDDPNVLADLTGELRKGNRYAVRLEGFIKDLRPQSLNLSDEWGNTRFSACINADFIANNLNDAEGSLTLSDFEMQADDSIGSYYFMKNLEVMTGYDDHLHFVKVKGDMGEADIKGDFDWNTLPQSFINYIASKMPTLPNLPKATQPTNNNFTVELTMTDTDWMQKLLNVPLSIERPLTLTASVDDKHKLLDVEGQLPMFTYNGNRYMNSTISISTKADTMNYQANLTKVMAEEEYMDIDLNGSAADNHIFASLHWNKANLLEPVNSTSGTINTITELYANEQGKAEAHIRVLPSVMTVREKPWNLEPCDIFYSAKHLVVDHFTINHERQHLIIDGVASESPADAITIDLKELDVAYILDLVDFDAVSFDGLATGTATLSQVFDDIDGSTDLTVDQFRFQSGRMGTLVANARWNKAGKQIDIDAIADNGAKSKTFINGYISPVREDINLNIQAAGTSIEFCQSFTSSFLHDVSGNAYGNVVLYGPLSELNLTGDLIVDGKATVTALNTTYTLQKDTVRLIPNRILLNQCTIADKEGHQGTLNGSINHDHFSDFTFDVDITAENLLAYDFDDFNGGIVCGTVYATGTADLHGRPGEVVINCTVTPEAKSVFAYNATNPDAISQQEFITWVDHSGIRSRHSEDTEEDLASSTNIYINFNINATPQGTLRILMDSKTNDYVTLHGSGGIRASFYNKGPFHMFGTYTVESGTYGITIQNIIKKNFTFQNGGTIIFGGDPLHANLNLQAQYTVNGVSLSDLNLGTSFASNTVRVNCLMNIQGTPESPHVDFDFELPNVNAEENQMIRSVIASEQEMNQQVLYLLGIGRFYTQGTNNSQTQEYGQTQLAMQSFLSGTVSAQINEVLSQVIKSRDWNFGANISTGDEGWHNAEYEGIVSGRMLNNRLLINGQFGYRDNATQTTTSFIGDFDIQYLLNPNGNLALKVYNQTNDRYFTRSSLNTQGVGLIMKKDFNGIGELFNWRKMKKE</sequence>
<dbReference type="PANTHER" id="PTHR30441">
    <property type="entry name" value="DUF748 DOMAIN-CONTAINING PROTEIN"/>
    <property type="match status" value="1"/>
</dbReference>
<gene>
    <name evidence="7" type="ORF">SAMN04487901_1257</name>
</gene>
<dbReference type="EMBL" id="FNCQ01000025">
    <property type="protein sequence ID" value="SDH38857.1"/>
    <property type="molecule type" value="Genomic_DNA"/>
</dbReference>
<dbReference type="Pfam" id="PF04357">
    <property type="entry name" value="TamB"/>
    <property type="match status" value="1"/>
</dbReference>
<organism evidence="7 8">
    <name type="scientific">Prevotella communis</name>
    <dbReference type="NCBI Taxonomy" id="2913614"/>
    <lineage>
        <taxon>Bacteria</taxon>
        <taxon>Pseudomonadati</taxon>
        <taxon>Bacteroidota</taxon>
        <taxon>Bacteroidia</taxon>
        <taxon>Bacteroidales</taxon>
        <taxon>Prevotellaceae</taxon>
        <taxon>Prevotella</taxon>
    </lineage>
</organism>
<keyword evidence="2 5" id="KW-0812">Transmembrane</keyword>
<reference evidence="8" key="1">
    <citation type="submission" date="2016-10" db="EMBL/GenBank/DDBJ databases">
        <authorList>
            <person name="Varghese N."/>
            <person name="Submissions S."/>
        </authorList>
    </citation>
    <scope>NUCLEOTIDE SEQUENCE [LARGE SCALE GENOMIC DNA]</scope>
    <source>
        <strain evidence="8">BP1-148</strain>
    </source>
</reference>
<accession>A0A1G8C054</accession>
<feature type="transmembrane region" description="Helical" evidence="5">
    <location>
        <begin position="7"/>
        <end position="27"/>
    </location>
</feature>
<dbReference type="InterPro" id="IPR007452">
    <property type="entry name" value="TamB_C"/>
</dbReference>
<comment type="subcellular location">
    <subcellularLocation>
        <location evidence="1">Membrane</location>
        <topology evidence="1">Single-pass membrane protein</topology>
    </subcellularLocation>
</comment>
<evidence type="ECO:0000256" key="2">
    <source>
        <dbReference type="ARBA" id="ARBA00022692"/>
    </source>
</evidence>
<evidence type="ECO:0000256" key="3">
    <source>
        <dbReference type="ARBA" id="ARBA00022989"/>
    </source>
</evidence>
<protein>
    <recommendedName>
        <fullName evidence="6">Translocation and assembly module TamB C-terminal domain-containing protein</fullName>
    </recommendedName>
</protein>
<evidence type="ECO:0000259" key="6">
    <source>
        <dbReference type="Pfam" id="PF04357"/>
    </source>
</evidence>
<feature type="domain" description="Translocation and assembly module TamB C-terminal" evidence="6">
    <location>
        <begin position="997"/>
        <end position="1433"/>
    </location>
</feature>
<name>A0A1G8C054_9BACT</name>
<dbReference type="PANTHER" id="PTHR30441:SF8">
    <property type="entry name" value="DUF748 DOMAIN-CONTAINING PROTEIN"/>
    <property type="match status" value="1"/>
</dbReference>
<dbReference type="InterPro" id="IPR052894">
    <property type="entry name" value="AsmA-related"/>
</dbReference>
<evidence type="ECO:0000256" key="1">
    <source>
        <dbReference type="ARBA" id="ARBA00004167"/>
    </source>
</evidence>
<proteinExistence type="predicted"/>
<evidence type="ECO:0000256" key="4">
    <source>
        <dbReference type="ARBA" id="ARBA00023136"/>
    </source>
</evidence>
<keyword evidence="4 5" id="KW-0472">Membrane</keyword>
<dbReference type="GO" id="GO:0005886">
    <property type="term" value="C:plasma membrane"/>
    <property type="evidence" value="ECO:0007669"/>
    <property type="project" value="InterPro"/>
</dbReference>
<evidence type="ECO:0000313" key="8">
    <source>
        <dbReference type="Proteomes" id="UP000198779"/>
    </source>
</evidence>